<dbReference type="Proteomes" id="UP000095286">
    <property type="component" value="Unplaced"/>
</dbReference>
<sequence>MSYYGNPAQMPMPNLQQIFANVDKDRSGKITALELQQALSNGTQSEFNPETCRLMIGMFDIDGDGAISFTEFQSLWKYINDWTACFRSFDTDNSGNIDKKELTTALTQFGYRLSDSFYSLLMLKFSRTGNNAVNFDDFVQLSILLQILSNSFAQKDMDRDGIITVHYEEFLMMVFSIKM</sequence>
<proteinExistence type="predicted"/>
<dbReference type="WBParaSite" id="RSKR_0000221300.1">
    <property type="protein sequence ID" value="RSKR_0000221300.1"/>
    <property type="gene ID" value="RSKR_0000221300"/>
</dbReference>
<accession>A0AC35TMC3</accession>
<protein>
    <submittedName>
        <fullName evidence="2">Programmed cell death protein 6</fullName>
    </submittedName>
</protein>
<organism evidence="1 2">
    <name type="scientific">Rhabditophanes sp. KR3021</name>
    <dbReference type="NCBI Taxonomy" id="114890"/>
    <lineage>
        <taxon>Eukaryota</taxon>
        <taxon>Metazoa</taxon>
        <taxon>Ecdysozoa</taxon>
        <taxon>Nematoda</taxon>
        <taxon>Chromadorea</taxon>
        <taxon>Rhabditida</taxon>
        <taxon>Tylenchina</taxon>
        <taxon>Panagrolaimomorpha</taxon>
        <taxon>Strongyloidoidea</taxon>
        <taxon>Alloionematidae</taxon>
        <taxon>Rhabditophanes</taxon>
    </lineage>
</organism>
<reference evidence="2" key="1">
    <citation type="submission" date="2016-11" db="UniProtKB">
        <authorList>
            <consortium name="WormBaseParasite"/>
        </authorList>
    </citation>
    <scope>IDENTIFICATION</scope>
    <source>
        <strain evidence="2">KR3021</strain>
    </source>
</reference>
<name>A0AC35TMC3_9BILA</name>
<evidence type="ECO:0000313" key="2">
    <source>
        <dbReference type="WBParaSite" id="RSKR_0000221300.1"/>
    </source>
</evidence>
<evidence type="ECO:0000313" key="1">
    <source>
        <dbReference type="Proteomes" id="UP000095286"/>
    </source>
</evidence>